<evidence type="ECO:0000313" key="2">
    <source>
        <dbReference type="EMBL" id="EEF79166.1"/>
    </source>
</evidence>
<proteinExistence type="predicted"/>
<keyword evidence="1" id="KW-1133">Transmembrane helix</keyword>
<keyword evidence="1" id="KW-0812">Transmembrane</keyword>
<evidence type="ECO:0008006" key="4">
    <source>
        <dbReference type="Google" id="ProtNLM"/>
    </source>
</evidence>
<gene>
    <name evidence="2" type="ORF">MDMS009_1753</name>
</gene>
<dbReference type="AlphaFoldDB" id="C0N7N2"/>
<feature type="transmembrane region" description="Helical" evidence="1">
    <location>
        <begin position="140"/>
        <end position="162"/>
    </location>
</feature>
<dbReference type="InterPro" id="IPR021306">
    <property type="entry name" value="DUF2878"/>
</dbReference>
<keyword evidence="3" id="KW-1185">Reference proteome</keyword>
<reference evidence="2 3" key="1">
    <citation type="journal article" date="2011" name="J. Bacteriol.">
        <title>Draft genome sequence of the chemolithoheterotrophic, halophilic methylotroph Methylophaga thiooxydans DMS010.</title>
        <authorList>
            <person name="Boden R."/>
            <person name="Ferriera S."/>
            <person name="Johnson J."/>
            <person name="Kelly D.P."/>
            <person name="Murrell J.C."/>
            <person name="Schafer H."/>
        </authorList>
    </citation>
    <scope>NUCLEOTIDE SEQUENCE [LARGE SCALE GENOMIC DNA]</scope>
    <source>
        <strain evidence="2 3">DMS010</strain>
    </source>
</reference>
<evidence type="ECO:0000313" key="3">
    <source>
        <dbReference type="Proteomes" id="UP000004679"/>
    </source>
</evidence>
<feature type="transmembrane region" description="Helical" evidence="1">
    <location>
        <begin position="53"/>
        <end position="75"/>
    </location>
</feature>
<dbReference type="RefSeq" id="WP_008291249.1">
    <property type="nucleotide sequence ID" value="NZ_GG657899.1"/>
</dbReference>
<name>C0N7N2_9GAMM</name>
<feature type="transmembrane region" description="Helical" evidence="1">
    <location>
        <begin position="87"/>
        <end position="104"/>
    </location>
</feature>
<organism evidence="2 3">
    <name type="scientific">Methylophaga thiooxydans DMS010</name>
    <dbReference type="NCBI Taxonomy" id="637616"/>
    <lineage>
        <taxon>Bacteria</taxon>
        <taxon>Pseudomonadati</taxon>
        <taxon>Pseudomonadota</taxon>
        <taxon>Gammaproteobacteria</taxon>
        <taxon>Thiotrichales</taxon>
        <taxon>Piscirickettsiaceae</taxon>
        <taxon>Methylophaga</taxon>
    </lineage>
</organism>
<keyword evidence="1" id="KW-0472">Membrane</keyword>
<feature type="transmembrane region" description="Helical" evidence="1">
    <location>
        <begin position="111"/>
        <end position="128"/>
    </location>
</feature>
<dbReference type="HOGENOM" id="CLU_110723_1_0_6"/>
<sequence>MANILNFLAFQLVWFITVLTAAKGSSLYALAAVITFALLQLTFSHCRWADAKLLVSGLVVGMLLDTVWLHLGWIAYAADPQTGLPPIWIGALWLNFMLTLNHSLNWLKKRYGLIVMCTLVAAPLSYYAGSKLGAVFLLEFVPALVALALSWSIVVPMFMAFAERWQQADKETIYAHY</sequence>
<feature type="transmembrane region" description="Helical" evidence="1">
    <location>
        <begin position="12"/>
        <end position="41"/>
    </location>
</feature>
<evidence type="ECO:0000256" key="1">
    <source>
        <dbReference type="SAM" id="Phobius"/>
    </source>
</evidence>
<accession>C0N7N2</accession>
<dbReference type="Proteomes" id="UP000004679">
    <property type="component" value="Unassembled WGS sequence"/>
</dbReference>
<dbReference type="EMBL" id="GG657899">
    <property type="protein sequence ID" value="EEF79166.1"/>
    <property type="molecule type" value="Genomic_DNA"/>
</dbReference>
<dbReference type="Pfam" id="PF11086">
    <property type="entry name" value="DUF2878"/>
    <property type="match status" value="1"/>
</dbReference>
<protein>
    <recommendedName>
        <fullName evidence="4">DUF2878 domain-containing protein</fullName>
    </recommendedName>
</protein>